<dbReference type="PANTHER" id="PTHR48081:SF8">
    <property type="entry name" value="ALPHA_BETA HYDROLASE FOLD-3 DOMAIN-CONTAINING PROTEIN-RELATED"/>
    <property type="match status" value="1"/>
</dbReference>
<evidence type="ECO:0000256" key="1">
    <source>
        <dbReference type="ARBA" id="ARBA00010515"/>
    </source>
</evidence>
<dbReference type="PROSITE" id="PS01173">
    <property type="entry name" value="LIPASE_GDXG_HIS"/>
    <property type="match status" value="1"/>
</dbReference>
<organism evidence="4 5">
    <name type="scientific">Sparassis crispa</name>
    <dbReference type="NCBI Taxonomy" id="139825"/>
    <lineage>
        <taxon>Eukaryota</taxon>
        <taxon>Fungi</taxon>
        <taxon>Dikarya</taxon>
        <taxon>Basidiomycota</taxon>
        <taxon>Agaricomycotina</taxon>
        <taxon>Agaricomycetes</taxon>
        <taxon>Polyporales</taxon>
        <taxon>Sparassidaceae</taxon>
        <taxon>Sparassis</taxon>
    </lineage>
</organism>
<keyword evidence="5" id="KW-1185">Reference proteome</keyword>
<dbReference type="InParanoid" id="A0A401G9K1"/>
<dbReference type="GO" id="GO:0016787">
    <property type="term" value="F:hydrolase activity"/>
    <property type="evidence" value="ECO:0007669"/>
    <property type="project" value="UniProtKB-KW"/>
</dbReference>
<accession>A0A401G9K1</accession>
<dbReference type="Gene3D" id="3.40.50.1820">
    <property type="entry name" value="alpha/beta hydrolase"/>
    <property type="match status" value="1"/>
</dbReference>
<evidence type="ECO:0000313" key="4">
    <source>
        <dbReference type="EMBL" id="GBE78813.1"/>
    </source>
</evidence>
<dbReference type="AlphaFoldDB" id="A0A401G9K1"/>
<dbReference type="InterPro" id="IPR013094">
    <property type="entry name" value="AB_hydrolase_3"/>
</dbReference>
<dbReference type="SUPFAM" id="SSF53474">
    <property type="entry name" value="alpha/beta-Hydrolases"/>
    <property type="match status" value="1"/>
</dbReference>
<evidence type="ECO:0000259" key="3">
    <source>
        <dbReference type="Pfam" id="PF07859"/>
    </source>
</evidence>
<dbReference type="InterPro" id="IPR002168">
    <property type="entry name" value="Lipase_GDXG_HIS_AS"/>
</dbReference>
<dbReference type="InterPro" id="IPR029058">
    <property type="entry name" value="AB_hydrolase_fold"/>
</dbReference>
<dbReference type="Proteomes" id="UP000287166">
    <property type="component" value="Unassembled WGS sequence"/>
</dbReference>
<comment type="similarity">
    <text evidence="1">Belongs to the 'GDXG' lipolytic enzyme family.</text>
</comment>
<dbReference type="OrthoDB" id="408631at2759"/>
<gene>
    <name evidence="4" type="ORF">SCP_0200100</name>
</gene>
<comment type="caution">
    <text evidence="4">The sequence shown here is derived from an EMBL/GenBank/DDBJ whole genome shotgun (WGS) entry which is preliminary data.</text>
</comment>
<evidence type="ECO:0000256" key="2">
    <source>
        <dbReference type="ARBA" id="ARBA00022801"/>
    </source>
</evidence>
<dbReference type="RefSeq" id="XP_027609726.1">
    <property type="nucleotide sequence ID" value="XM_027753925.1"/>
</dbReference>
<sequence>MAAEPERKVWQPIHPDFLDKLLPEYVAYHNEHIRYTPAAQQVPWDPSVRVKLQAGGASEPLQVGPGRDVSLSKCAMRVWTPEGAPPADGWPVLLFFHGGGWTLGTISTGTSFCTSMCKRANCLVFSVDYRLAPENPYPAAVEDAVEALEWVHTHGKAEFGANVLKIAVGGGSSGGNLAAVLTHKAALVNPPIPLCFQLLLVPVVDNTASESGEPYPSWRENAQTPWLSVTRMMWFRKLYLPNEADWASWDNSPIYASEALFAKAPPAWVAVMELDILRDEGIAYGEKLKKAGVPVEVKMYKRVPHQVMSMDVVHCIKVVSVLNRGTGHIKLP</sequence>
<keyword evidence="2 4" id="KW-0378">Hydrolase</keyword>
<dbReference type="FunCoup" id="A0A401G9K1">
    <property type="interactions" value="69"/>
</dbReference>
<dbReference type="Pfam" id="PF07859">
    <property type="entry name" value="Abhydrolase_3"/>
    <property type="match status" value="1"/>
</dbReference>
<dbReference type="InterPro" id="IPR050300">
    <property type="entry name" value="GDXG_lipolytic_enzyme"/>
</dbReference>
<proteinExistence type="inferred from homology"/>
<name>A0A401G9K1_9APHY</name>
<dbReference type="GeneID" id="38775730"/>
<dbReference type="STRING" id="139825.A0A401G9K1"/>
<protein>
    <submittedName>
        <fullName evidence="4">AB hydrolase superfamily protein</fullName>
    </submittedName>
</protein>
<dbReference type="EMBL" id="BFAD01000002">
    <property type="protein sequence ID" value="GBE78813.1"/>
    <property type="molecule type" value="Genomic_DNA"/>
</dbReference>
<evidence type="ECO:0000313" key="5">
    <source>
        <dbReference type="Proteomes" id="UP000287166"/>
    </source>
</evidence>
<dbReference type="PANTHER" id="PTHR48081">
    <property type="entry name" value="AB HYDROLASE SUPERFAMILY PROTEIN C4A8.06C"/>
    <property type="match status" value="1"/>
</dbReference>
<feature type="domain" description="Alpha/beta hydrolase fold-3" evidence="3">
    <location>
        <begin position="93"/>
        <end position="308"/>
    </location>
</feature>
<reference evidence="4 5" key="1">
    <citation type="journal article" date="2018" name="Sci. Rep.">
        <title>Genome sequence of the cauliflower mushroom Sparassis crispa (Hanabiratake) and its association with beneficial usage.</title>
        <authorList>
            <person name="Kiyama R."/>
            <person name="Furutani Y."/>
            <person name="Kawaguchi K."/>
            <person name="Nakanishi T."/>
        </authorList>
    </citation>
    <scope>NUCLEOTIDE SEQUENCE [LARGE SCALE GENOMIC DNA]</scope>
</reference>